<name>A0A397EQW6_APHAT</name>
<dbReference type="VEuPathDB" id="FungiDB:H257_08142"/>
<evidence type="ECO:0000313" key="2">
    <source>
        <dbReference type="EMBL" id="RHZ03019.1"/>
    </source>
</evidence>
<dbReference type="AlphaFoldDB" id="A0A397EQW6"/>
<evidence type="ECO:0000256" key="1">
    <source>
        <dbReference type="SAM" id="MobiDB-lite"/>
    </source>
</evidence>
<dbReference type="EMBL" id="QUTE01014134">
    <property type="protein sequence ID" value="RHZ03019.1"/>
    <property type="molecule type" value="Genomic_DNA"/>
</dbReference>
<reference evidence="2 3" key="1">
    <citation type="submission" date="2018-08" db="EMBL/GenBank/DDBJ databases">
        <title>Aphanomyces genome sequencing and annotation.</title>
        <authorList>
            <person name="Minardi D."/>
            <person name="Oidtmann B."/>
            <person name="Van Der Giezen M."/>
            <person name="Studholme D.J."/>
        </authorList>
    </citation>
    <scope>NUCLEOTIDE SEQUENCE [LARGE SCALE GENOMIC DNA]</scope>
    <source>
        <strain evidence="2 3">197901</strain>
    </source>
</reference>
<feature type="region of interest" description="Disordered" evidence="1">
    <location>
        <begin position="346"/>
        <end position="383"/>
    </location>
</feature>
<accession>A0A397EQW6</accession>
<protein>
    <submittedName>
        <fullName evidence="2">Uncharacterized protein</fullName>
    </submittedName>
</protein>
<proteinExistence type="predicted"/>
<evidence type="ECO:0000313" key="3">
    <source>
        <dbReference type="Proteomes" id="UP000266196"/>
    </source>
</evidence>
<dbReference type="Proteomes" id="UP000266196">
    <property type="component" value="Unassembled WGS sequence"/>
</dbReference>
<organism evidence="2 3">
    <name type="scientific">Aphanomyces astaci</name>
    <name type="common">Crayfish plague agent</name>
    <dbReference type="NCBI Taxonomy" id="112090"/>
    <lineage>
        <taxon>Eukaryota</taxon>
        <taxon>Sar</taxon>
        <taxon>Stramenopiles</taxon>
        <taxon>Oomycota</taxon>
        <taxon>Saprolegniomycetes</taxon>
        <taxon>Saprolegniales</taxon>
        <taxon>Verrucalvaceae</taxon>
        <taxon>Aphanomyces</taxon>
    </lineage>
</organism>
<sequence length="383" mass="43420">MVTHRILLSGKCNNPSTYVRNKELHDKSTVPAVEEALQHWVLPTAEEDQEIHHPFVFGVEKVDGKPRVGNDGLQSFRVGTIFQCGEDNDTCNYVVYDDNVMHSYSYIGRVDLGDLMEVVCDKWVTSRGLRKFRRYFFSQWLPYNRAYGGPDDRTYSPYSTNPLDSLIRQVVYLYTELQLLMDKTDYGNSLVHFLFFPHPAWPILTLKPPTQRAILAGDPKRSHIVADYWLKQSVRFRSDVLSVPHPSEPGSVVYTHDLGATVAYVATLTAHPAFGRHDENVCRQELTEPYPFVSVQFADDKLGHSWTNGVVAPATTYTWDGETAKEAVWNQSPLRAAKAAKVITIDSGDDDKNDTHDPDYSENEALSDQLDTKIDAELQDTDE</sequence>
<gene>
    <name evidence="2" type="ORF">DYB31_002637</name>
</gene>
<comment type="caution">
    <text evidence="2">The sequence shown here is derived from an EMBL/GenBank/DDBJ whole genome shotgun (WGS) entry which is preliminary data.</text>
</comment>